<dbReference type="PANTHER" id="PTHR11735">
    <property type="entry name" value="TRNA N6-ADENOSINE THREONYLCARBAMOYLTRANSFERASE"/>
    <property type="match status" value="1"/>
</dbReference>
<evidence type="ECO:0000256" key="6">
    <source>
        <dbReference type="ARBA" id="ARBA00048117"/>
    </source>
</evidence>
<dbReference type="PANTHER" id="PTHR11735:SF11">
    <property type="entry name" value="TRNA THREONYLCARBAMOYLADENOSINE BIOSYNTHESIS PROTEIN TSAB"/>
    <property type="match status" value="1"/>
</dbReference>
<dbReference type="GO" id="GO:0046872">
    <property type="term" value="F:metal ion binding"/>
    <property type="evidence" value="ECO:0007669"/>
    <property type="project" value="UniProtKB-KW"/>
</dbReference>
<reference evidence="8" key="1">
    <citation type="submission" date="2021-01" db="EMBL/GenBank/DDBJ databases">
        <title>Whole genome shotgun sequence of Spirilliplanes yamanashiensis NBRC 15828.</title>
        <authorList>
            <person name="Komaki H."/>
            <person name="Tamura T."/>
        </authorList>
    </citation>
    <scope>NUCLEOTIDE SEQUENCE</scope>
    <source>
        <strain evidence="8">NBRC 15828</strain>
    </source>
</reference>
<evidence type="ECO:0000256" key="2">
    <source>
        <dbReference type="ARBA" id="ARBA00022679"/>
    </source>
</evidence>
<keyword evidence="9" id="KW-1185">Reference proteome</keyword>
<dbReference type="AlphaFoldDB" id="A0A8J4DKD2"/>
<dbReference type="PRINTS" id="PR00789">
    <property type="entry name" value="OSIALOPTASE"/>
</dbReference>
<evidence type="ECO:0000256" key="3">
    <source>
        <dbReference type="ARBA" id="ARBA00022694"/>
    </source>
</evidence>
<dbReference type="EC" id="2.3.1.234" evidence="1"/>
<keyword evidence="5" id="KW-0012">Acyltransferase</keyword>
<proteinExistence type="predicted"/>
<dbReference type="Gene3D" id="3.30.420.40">
    <property type="match status" value="2"/>
</dbReference>
<feature type="domain" description="Gcp-like" evidence="7">
    <location>
        <begin position="36"/>
        <end position="172"/>
    </location>
</feature>
<dbReference type="RefSeq" id="WP_203939417.1">
    <property type="nucleotide sequence ID" value="NZ_BAAAGJ010000002.1"/>
</dbReference>
<keyword evidence="4" id="KW-0479">Metal-binding</keyword>
<dbReference type="GO" id="GO:0061711">
    <property type="term" value="F:tRNA N(6)-L-threonylcarbamoyladenine synthase activity"/>
    <property type="evidence" value="ECO:0007669"/>
    <property type="project" value="UniProtKB-EC"/>
</dbReference>
<keyword evidence="2" id="KW-0808">Transferase</keyword>
<gene>
    <name evidence="8" type="ORF">Sya03_35360</name>
</gene>
<dbReference type="SUPFAM" id="SSF53067">
    <property type="entry name" value="Actin-like ATPase domain"/>
    <property type="match status" value="2"/>
</dbReference>
<name>A0A8J4DKD2_9ACTN</name>
<evidence type="ECO:0000259" key="7">
    <source>
        <dbReference type="Pfam" id="PF00814"/>
    </source>
</evidence>
<comment type="catalytic activity">
    <reaction evidence="6">
        <text>L-threonylcarbamoyladenylate + adenosine(37) in tRNA = N(6)-L-threonylcarbamoyladenosine(37) in tRNA + AMP + H(+)</text>
        <dbReference type="Rhea" id="RHEA:37059"/>
        <dbReference type="Rhea" id="RHEA-COMP:10162"/>
        <dbReference type="Rhea" id="RHEA-COMP:10163"/>
        <dbReference type="ChEBI" id="CHEBI:15378"/>
        <dbReference type="ChEBI" id="CHEBI:73682"/>
        <dbReference type="ChEBI" id="CHEBI:74411"/>
        <dbReference type="ChEBI" id="CHEBI:74418"/>
        <dbReference type="ChEBI" id="CHEBI:456215"/>
        <dbReference type="EC" id="2.3.1.234"/>
    </reaction>
</comment>
<evidence type="ECO:0000256" key="5">
    <source>
        <dbReference type="ARBA" id="ARBA00023315"/>
    </source>
</evidence>
<dbReference type="InterPro" id="IPR043129">
    <property type="entry name" value="ATPase_NBD"/>
</dbReference>
<dbReference type="InterPro" id="IPR017861">
    <property type="entry name" value="KAE1/TsaD"/>
</dbReference>
<dbReference type="EMBL" id="BOOY01000026">
    <property type="protein sequence ID" value="GIJ04184.1"/>
    <property type="molecule type" value="Genomic_DNA"/>
</dbReference>
<comment type="caution">
    <text evidence="8">The sequence shown here is derived from an EMBL/GenBank/DDBJ whole genome shotgun (WGS) entry which is preliminary data.</text>
</comment>
<dbReference type="Proteomes" id="UP000652013">
    <property type="component" value="Unassembled WGS sequence"/>
</dbReference>
<evidence type="ECO:0000313" key="8">
    <source>
        <dbReference type="EMBL" id="GIJ04184.1"/>
    </source>
</evidence>
<evidence type="ECO:0000256" key="4">
    <source>
        <dbReference type="ARBA" id="ARBA00022723"/>
    </source>
</evidence>
<dbReference type="InterPro" id="IPR000905">
    <property type="entry name" value="Gcp-like_dom"/>
</dbReference>
<keyword evidence="3" id="KW-0819">tRNA processing</keyword>
<dbReference type="GO" id="GO:0005829">
    <property type="term" value="C:cytosol"/>
    <property type="evidence" value="ECO:0007669"/>
    <property type="project" value="TreeGrafter"/>
</dbReference>
<evidence type="ECO:0000256" key="1">
    <source>
        <dbReference type="ARBA" id="ARBA00012156"/>
    </source>
</evidence>
<accession>A0A8J4DKD2</accession>
<protein>
    <recommendedName>
        <fullName evidence="1">N(6)-L-threonylcarbamoyladenine synthase</fullName>
        <ecNumber evidence="1">2.3.1.234</ecNumber>
    </recommendedName>
</protein>
<dbReference type="InterPro" id="IPR022496">
    <property type="entry name" value="T6A_TsaB"/>
</dbReference>
<dbReference type="GO" id="GO:0002949">
    <property type="term" value="P:tRNA threonylcarbamoyladenosine modification"/>
    <property type="evidence" value="ECO:0007669"/>
    <property type="project" value="InterPro"/>
</dbReference>
<evidence type="ECO:0000313" key="9">
    <source>
        <dbReference type="Proteomes" id="UP000652013"/>
    </source>
</evidence>
<dbReference type="NCBIfam" id="TIGR03725">
    <property type="entry name" value="T6A_YeaZ"/>
    <property type="match status" value="1"/>
</dbReference>
<dbReference type="Pfam" id="PF00814">
    <property type="entry name" value="TsaD"/>
    <property type="match status" value="1"/>
</dbReference>
<sequence length="218" mass="22431">MLVLVLDSSTPAVTAAVAEVTDGGVAIVAQRRTVDARAHGELLAPHVAEVLAEAGVRPGELTAIVAGLGPGPFTSLRVGLVTAASMAQVLGVPVYGVCSLDALGRAAGAGRVLAATDARRKEVYWATYADGVRERGPEVARPADVGVTAERAVGEGAQKYADVLGLPVDGELLYPPALHLAELAAGRVRDKAPTEPLTPLYLRRPDAVEPGARKPALR</sequence>
<organism evidence="8 9">
    <name type="scientific">Spirilliplanes yamanashiensis</name>
    <dbReference type="NCBI Taxonomy" id="42233"/>
    <lineage>
        <taxon>Bacteria</taxon>
        <taxon>Bacillati</taxon>
        <taxon>Actinomycetota</taxon>
        <taxon>Actinomycetes</taxon>
        <taxon>Micromonosporales</taxon>
        <taxon>Micromonosporaceae</taxon>
        <taxon>Spirilliplanes</taxon>
    </lineage>
</organism>